<gene>
    <name evidence="11" type="ORF">SAMN02745120_0529</name>
</gene>
<dbReference type="InterPro" id="IPR048466">
    <property type="entry name" value="DNA_pol3_delta-like_C"/>
</dbReference>
<dbReference type="Gene3D" id="1.10.8.60">
    <property type="match status" value="1"/>
</dbReference>
<dbReference type="GO" id="GO:0009360">
    <property type="term" value="C:DNA polymerase III complex"/>
    <property type="evidence" value="ECO:0007669"/>
    <property type="project" value="InterPro"/>
</dbReference>
<evidence type="ECO:0000256" key="6">
    <source>
        <dbReference type="ARBA" id="ARBA00022932"/>
    </source>
</evidence>
<sequence>MNYKDLLKNIDNEKDKVYLIYGEEAYRIDSILDCFKNKLEPAFRDFNLTVIDDKVIDIDRIIENFESVPFMDKNRIVVIKSSEFFKTGTKGLAKEDEKKLLAYLENPAETTIVLFCPPEVDKRSSLFKLLKKNHCIFEANKLEMNELKLWCKAVLKKSNTIISDLELESFIEKTGYYYKESGKSLRDLENELVKISALYQKQGKITIQDIDLVILQNFENNVFRLIEDTFSGDFKKALIEFNHIIDSGESALMILTMFGKQLSMITKYHILKAKGYNEALIAQKLSVHPYALKKAGIHSQKLKYKEALVLLNLCLDTDYRIKNGQINERIGVELILTKICQRIKTEKPSKVFA</sequence>
<dbReference type="EMBL" id="FUYN01000001">
    <property type="protein sequence ID" value="SKB27576.1"/>
    <property type="molecule type" value="Genomic_DNA"/>
</dbReference>
<evidence type="ECO:0000256" key="5">
    <source>
        <dbReference type="ARBA" id="ARBA00022705"/>
    </source>
</evidence>
<evidence type="ECO:0000256" key="3">
    <source>
        <dbReference type="ARBA" id="ARBA00022679"/>
    </source>
</evidence>
<name>A0A1T4ZY27_9FIRM</name>
<keyword evidence="3" id="KW-0808">Transferase</keyword>
<keyword evidence="5" id="KW-0235">DNA replication</keyword>
<keyword evidence="12" id="KW-1185">Reference proteome</keyword>
<dbReference type="PANTHER" id="PTHR34388">
    <property type="entry name" value="DNA POLYMERASE III SUBUNIT DELTA"/>
    <property type="match status" value="1"/>
</dbReference>
<dbReference type="SUPFAM" id="SSF52540">
    <property type="entry name" value="P-loop containing nucleoside triphosphate hydrolases"/>
    <property type="match status" value="1"/>
</dbReference>
<feature type="domain" description="DNA polymerase III delta N-terminal" evidence="9">
    <location>
        <begin position="18"/>
        <end position="139"/>
    </location>
</feature>
<evidence type="ECO:0000256" key="7">
    <source>
        <dbReference type="ARBA" id="ARBA00034754"/>
    </source>
</evidence>
<keyword evidence="4" id="KW-0548">Nucleotidyltransferase</keyword>
<dbReference type="OrthoDB" id="9775929at2"/>
<dbReference type="Gene3D" id="3.40.50.300">
    <property type="entry name" value="P-loop containing nucleotide triphosphate hydrolases"/>
    <property type="match status" value="1"/>
</dbReference>
<evidence type="ECO:0000259" key="10">
    <source>
        <dbReference type="Pfam" id="PF21694"/>
    </source>
</evidence>
<dbReference type="Gene3D" id="1.20.272.10">
    <property type="match status" value="1"/>
</dbReference>
<dbReference type="Pfam" id="PF21694">
    <property type="entry name" value="DNA_pol3_delta_C"/>
    <property type="match status" value="1"/>
</dbReference>
<comment type="similarity">
    <text evidence="7">Belongs to the DNA polymerase HolA subunit family.</text>
</comment>
<evidence type="ECO:0000256" key="1">
    <source>
        <dbReference type="ARBA" id="ARBA00012417"/>
    </source>
</evidence>
<evidence type="ECO:0000259" key="9">
    <source>
        <dbReference type="Pfam" id="PF06144"/>
    </source>
</evidence>
<dbReference type="AlphaFoldDB" id="A0A1T4ZY27"/>
<evidence type="ECO:0000313" key="11">
    <source>
        <dbReference type="EMBL" id="SKB27576.1"/>
    </source>
</evidence>
<dbReference type="Proteomes" id="UP000243406">
    <property type="component" value="Unassembled WGS sequence"/>
</dbReference>
<proteinExistence type="inferred from homology"/>
<accession>A0A1T4ZY27</accession>
<protein>
    <recommendedName>
        <fullName evidence="2">DNA polymerase III subunit delta</fullName>
        <ecNumber evidence="1">2.7.7.7</ecNumber>
    </recommendedName>
</protein>
<evidence type="ECO:0000256" key="2">
    <source>
        <dbReference type="ARBA" id="ARBA00017703"/>
    </source>
</evidence>
<dbReference type="InterPro" id="IPR008921">
    <property type="entry name" value="DNA_pol3_clamp-load_cplx_C"/>
</dbReference>
<dbReference type="SUPFAM" id="SSF48019">
    <property type="entry name" value="post-AAA+ oligomerization domain-like"/>
    <property type="match status" value="1"/>
</dbReference>
<organism evidence="11 12">
    <name type="scientific">Acetoanaerobium noterae</name>
    <dbReference type="NCBI Taxonomy" id="745369"/>
    <lineage>
        <taxon>Bacteria</taxon>
        <taxon>Bacillati</taxon>
        <taxon>Bacillota</taxon>
        <taxon>Clostridia</taxon>
        <taxon>Peptostreptococcales</taxon>
        <taxon>Filifactoraceae</taxon>
        <taxon>Acetoanaerobium</taxon>
    </lineage>
</organism>
<dbReference type="InterPro" id="IPR027417">
    <property type="entry name" value="P-loop_NTPase"/>
</dbReference>
<reference evidence="12" key="1">
    <citation type="submission" date="2017-02" db="EMBL/GenBank/DDBJ databases">
        <authorList>
            <person name="Varghese N."/>
            <person name="Submissions S."/>
        </authorList>
    </citation>
    <scope>NUCLEOTIDE SEQUENCE [LARGE SCALE GENOMIC DNA]</scope>
    <source>
        <strain evidence="12">ATCC 35199</strain>
    </source>
</reference>
<dbReference type="PANTHER" id="PTHR34388:SF1">
    <property type="entry name" value="DNA POLYMERASE III SUBUNIT DELTA"/>
    <property type="match status" value="1"/>
</dbReference>
<dbReference type="GO" id="GO:0006261">
    <property type="term" value="P:DNA-templated DNA replication"/>
    <property type="evidence" value="ECO:0007669"/>
    <property type="project" value="TreeGrafter"/>
</dbReference>
<dbReference type="GO" id="GO:0003887">
    <property type="term" value="F:DNA-directed DNA polymerase activity"/>
    <property type="evidence" value="ECO:0007669"/>
    <property type="project" value="UniProtKB-KW"/>
</dbReference>
<evidence type="ECO:0000313" key="12">
    <source>
        <dbReference type="Proteomes" id="UP000243406"/>
    </source>
</evidence>
<comment type="catalytic activity">
    <reaction evidence="8">
        <text>DNA(n) + a 2'-deoxyribonucleoside 5'-triphosphate = DNA(n+1) + diphosphate</text>
        <dbReference type="Rhea" id="RHEA:22508"/>
        <dbReference type="Rhea" id="RHEA-COMP:17339"/>
        <dbReference type="Rhea" id="RHEA-COMP:17340"/>
        <dbReference type="ChEBI" id="CHEBI:33019"/>
        <dbReference type="ChEBI" id="CHEBI:61560"/>
        <dbReference type="ChEBI" id="CHEBI:173112"/>
        <dbReference type="EC" id="2.7.7.7"/>
    </reaction>
</comment>
<feature type="domain" description="DNA polymerase III delta subunit-like C-terminal" evidence="10">
    <location>
        <begin position="219"/>
        <end position="339"/>
    </location>
</feature>
<dbReference type="NCBIfam" id="TIGR01128">
    <property type="entry name" value="holA"/>
    <property type="match status" value="1"/>
</dbReference>
<evidence type="ECO:0000256" key="8">
    <source>
        <dbReference type="ARBA" id="ARBA00049244"/>
    </source>
</evidence>
<evidence type="ECO:0000256" key="4">
    <source>
        <dbReference type="ARBA" id="ARBA00022695"/>
    </source>
</evidence>
<dbReference type="Pfam" id="PF06144">
    <property type="entry name" value="DNA_pol3_delta"/>
    <property type="match status" value="1"/>
</dbReference>
<dbReference type="RefSeq" id="WP_079588503.1">
    <property type="nucleotide sequence ID" value="NZ_FUYN01000001.1"/>
</dbReference>
<dbReference type="InterPro" id="IPR005790">
    <property type="entry name" value="DNA_polIII_delta"/>
</dbReference>
<dbReference type="GO" id="GO:0003677">
    <property type="term" value="F:DNA binding"/>
    <property type="evidence" value="ECO:0007669"/>
    <property type="project" value="InterPro"/>
</dbReference>
<dbReference type="EC" id="2.7.7.7" evidence="1"/>
<dbReference type="InterPro" id="IPR010372">
    <property type="entry name" value="DNA_pol3_delta_N"/>
</dbReference>
<keyword evidence="6" id="KW-0239">DNA-directed DNA polymerase</keyword>